<keyword evidence="2 4" id="KW-0808">Transferase</keyword>
<dbReference type="PROSITE" id="PS51687">
    <property type="entry name" value="SAM_MT_RNA_M5U"/>
    <property type="match status" value="1"/>
</dbReference>
<feature type="binding site" evidence="4">
    <location>
        <position position="265"/>
    </location>
    <ligand>
        <name>S-adenosyl-L-methionine</name>
        <dbReference type="ChEBI" id="CHEBI:59789"/>
    </ligand>
</feature>
<feature type="active site" description="Nucleophile" evidence="4">
    <location>
        <position position="361"/>
    </location>
</feature>
<name>A0A1H4KFR9_9BACT</name>
<dbReference type="PANTHER" id="PTHR11061:SF30">
    <property type="entry name" value="TRNA (URACIL(54)-C(5))-METHYLTRANSFERASE"/>
    <property type="match status" value="1"/>
</dbReference>
<dbReference type="Proteomes" id="UP000182409">
    <property type="component" value="Unassembled WGS sequence"/>
</dbReference>
<gene>
    <name evidence="6" type="ORF">SAMN05443244_1158</name>
</gene>
<dbReference type="Gene3D" id="2.40.50.1070">
    <property type="match status" value="1"/>
</dbReference>
<evidence type="ECO:0000313" key="7">
    <source>
        <dbReference type="Proteomes" id="UP000182409"/>
    </source>
</evidence>
<feature type="active site" evidence="5">
    <location>
        <position position="361"/>
    </location>
</feature>
<dbReference type="InterPro" id="IPR030391">
    <property type="entry name" value="MeTrfase_TrmA_CS"/>
</dbReference>
<feature type="binding site" evidence="4">
    <location>
        <position position="239"/>
    </location>
    <ligand>
        <name>S-adenosyl-L-methionine</name>
        <dbReference type="ChEBI" id="CHEBI:59789"/>
    </ligand>
</feature>
<dbReference type="GO" id="GO:0070041">
    <property type="term" value="F:rRNA (uridine-C5-)-methyltransferase activity"/>
    <property type="evidence" value="ECO:0007669"/>
    <property type="project" value="TreeGrafter"/>
</dbReference>
<dbReference type="PANTHER" id="PTHR11061">
    <property type="entry name" value="RNA M5U METHYLTRANSFERASE"/>
    <property type="match status" value="1"/>
</dbReference>
<dbReference type="Gene3D" id="3.40.50.150">
    <property type="entry name" value="Vaccinia Virus protein VP39"/>
    <property type="match status" value="1"/>
</dbReference>
<evidence type="ECO:0000313" key="6">
    <source>
        <dbReference type="EMBL" id="SEB56908.1"/>
    </source>
</evidence>
<dbReference type="PROSITE" id="PS01231">
    <property type="entry name" value="TRMA_2"/>
    <property type="match status" value="1"/>
</dbReference>
<dbReference type="EMBL" id="FNSD01000001">
    <property type="protein sequence ID" value="SEB56908.1"/>
    <property type="molecule type" value="Genomic_DNA"/>
</dbReference>
<dbReference type="OrthoDB" id="9804590at2"/>
<accession>A0A1H4KFR9</accession>
<sequence>MKPQHSSPESVLTAITSALEERTVPLCQHFGECGGCQLQHLPQASQLTAKQAMLLDVLKRAGVATLPEIQAHAAKPWHYRNRVRLRVDGNEIGYSRRASNEFLPIGMCPIASPLLLQMAMTARDLVRIGTVQWPTATSTIEFFCDSEERSVQLSLQLDATVGTVERDAPRHLRALCEALHARHPQLIGAGLSVGGTPDPKQTRRVQESIRVEIARWGSQQLTYSVRGRDYAITRNAFFQVNRFLTATMVDLVVGDRRGSLAFDLFAGAGLFSVPLTERFDQVIAVEIGEPAASDLAAHLRACGPQHQARRSTTRDFLQKEAPRIAQRPDLVLLDPPRAGLGAPTVNALARTGTREIVYVSCDAGTFARDARSLLESGYTLTTLHLLDLFPQTFHTETIAVFRL</sequence>
<evidence type="ECO:0000256" key="1">
    <source>
        <dbReference type="ARBA" id="ARBA00022603"/>
    </source>
</evidence>
<proteinExistence type="inferred from homology"/>
<dbReference type="AlphaFoldDB" id="A0A1H4KFR9"/>
<dbReference type="InterPro" id="IPR010280">
    <property type="entry name" value="U5_MeTrfase_fam"/>
</dbReference>
<evidence type="ECO:0000256" key="4">
    <source>
        <dbReference type="PROSITE-ProRule" id="PRU01024"/>
    </source>
</evidence>
<evidence type="ECO:0000256" key="5">
    <source>
        <dbReference type="PROSITE-ProRule" id="PRU10015"/>
    </source>
</evidence>
<dbReference type="PROSITE" id="PS01230">
    <property type="entry name" value="TRMA_1"/>
    <property type="match status" value="1"/>
</dbReference>
<dbReference type="InterPro" id="IPR030390">
    <property type="entry name" value="MeTrfase_TrmA_AS"/>
</dbReference>
<feature type="binding site" evidence="4">
    <location>
        <position position="334"/>
    </location>
    <ligand>
        <name>S-adenosyl-L-methionine</name>
        <dbReference type="ChEBI" id="CHEBI:59789"/>
    </ligand>
</feature>
<dbReference type="RefSeq" id="WP_074652750.1">
    <property type="nucleotide sequence ID" value="NZ_FNSD01000001.1"/>
</dbReference>
<dbReference type="Pfam" id="PF05958">
    <property type="entry name" value="tRNA_U5-meth_tr"/>
    <property type="match status" value="1"/>
</dbReference>
<evidence type="ECO:0000256" key="3">
    <source>
        <dbReference type="ARBA" id="ARBA00022691"/>
    </source>
</evidence>
<evidence type="ECO:0000256" key="2">
    <source>
        <dbReference type="ARBA" id="ARBA00022679"/>
    </source>
</evidence>
<feature type="binding site" evidence="4">
    <location>
        <position position="286"/>
    </location>
    <ligand>
        <name>S-adenosyl-L-methionine</name>
        <dbReference type="ChEBI" id="CHEBI:59789"/>
    </ligand>
</feature>
<reference evidence="6 7" key="1">
    <citation type="submission" date="2016-10" db="EMBL/GenBank/DDBJ databases">
        <authorList>
            <person name="de Groot N.N."/>
        </authorList>
    </citation>
    <scope>NUCLEOTIDE SEQUENCE [LARGE SCALE GENOMIC DNA]</scope>
    <source>
        <strain evidence="6 7">AB35.6</strain>
    </source>
</reference>
<dbReference type="InterPro" id="IPR029063">
    <property type="entry name" value="SAM-dependent_MTases_sf"/>
</dbReference>
<keyword evidence="1 4" id="KW-0489">Methyltransferase</keyword>
<comment type="similarity">
    <text evidence="4">Belongs to the class I-like SAM-binding methyltransferase superfamily. RNA M5U methyltransferase family.</text>
</comment>
<dbReference type="SUPFAM" id="SSF53335">
    <property type="entry name" value="S-adenosyl-L-methionine-dependent methyltransferases"/>
    <property type="match status" value="1"/>
</dbReference>
<protein>
    <submittedName>
        <fullName evidence="6">23S rRNA (Uracil1939-C5)-methyltransferase</fullName>
    </submittedName>
</protein>
<dbReference type="GO" id="GO:0070475">
    <property type="term" value="P:rRNA base methylation"/>
    <property type="evidence" value="ECO:0007669"/>
    <property type="project" value="TreeGrafter"/>
</dbReference>
<organism evidence="6 7">
    <name type="scientific">Terriglobus roseus</name>
    <dbReference type="NCBI Taxonomy" id="392734"/>
    <lineage>
        <taxon>Bacteria</taxon>
        <taxon>Pseudomonadati</taxon>
        <taxon>Acidobacteriota</taxon>
        <taxon>Terriglobia</taxon>
        <taxon>Terriglobales</taxon>
        <taxon>Acidobacteriaceae</taxon>
        <taxon>Terriglobus</taxon>
    </lineage>
</organism>
<keyword evidence="3 4" id="KW-0949">S-adenosyl-L-methionine</keyword>